<dbReference type="PANTHER" id="PTHR33667:SF7">
    <property type="entry name" value="RIKEN CDNA 1810020O05 GENE"/>
    <property type="match status" value="1"/>
</dbReference>
<evidence type="ECO:0000313" key="3">
    <source>
        <dbReference type="Proteomes" id="UP001178507"/>
    </source>
</evidence>
<feature type="compositionally biased region" description="Gly residues" evidence="1">
    <location>
        <begin position="140"/>
        <end position="149"/>
    </location>
</feature>
<reference evidence="2" key="1">
    <citation type="submission" date="2023-08" db="EMBL/GenBank/DDBJ databases">
        <authorList>
            <person name="Chen Y."/>
            <person name="Shah S."/>
            <person name="Dougan E. K."/>
            <person name="Thang M."/>
            <person name="Chan C."/>
        </authorList>
    </citation>
    <scope>NUCLEOTIDE SEQUENCE</scope>
</reference>
<feature type="region of interest" description="Disordered" evidence="1">
    <location>
        <begin position="640"/>
        <end position="660"/>
    </location>
</feature>
<organism evidence="2 3">
    <name type="scientific">Effrenium voratum</name>
    <dbReference type="NCBI Taxonomy" id="2562239"/>
    <lineage>
        <taxon>Eukaryota</taxon>
        <taxon>Sar</taxon>
        <taxon>Alveolata</taxon>
        <taxon>Dinophyceae</taxon>
        <taxon>Suessiales</taxon>
        <taxon>Symbiodiniaceae</taxon>
        <taxon>Effrenium</taxon>
    </lineage>
</organism>
<feature type="compositionally biased region" description="Low complexity" evidence="1">
    <location>
        <begin position="150"/>
        <end position="167"/>
    </location>
</feature>
<comment type="caution">
    <text evidence="2">The sequence shown here is derived from an EMBL/GenBank/DDBJ whole genome shotgun (WGS) entry which is preliminary data.</text>
</comment>
<evidence type="ECO:0000313" key="2">
    <source>
        <dbReference type="EMBL" id="CAJ1409249.1"/>
    </source>
</evidence>
<feature type="region of interest" description="Disordered" evidence="1">
    <location>
        <begin position="113"/>
        <end position="199"/>
    </location>
</feature>
<accession>A0AA36NJA9</accession>
<feature type="region of interest" description="Disordered" evidence="1">
    <location>
        <begin position="757"/>
        <end position="779"/>
    </location>
</feature>
<feature type="region of interest" description="Disordered" evidence="1">
    <location>
        <begin position="838"/>
        <end position="862"/>
    </location>
</feature>
<feature type="compositionally biased region" description="Low complexity" evidence="1">
    <location>
        <begin position="113"/>
        <end position="139"/>
    </location>
</feature>
<feature type="compositionally biased region" description="Basic residues" evidence="1">
    <location>
        <begin position="853"/>
        <end position="862"/>
    </location>
</feature>
<evidence type="ECO:0000256" key="1">
    <source>
        <dbReference type="SAM" id="MobiDB-lite"/>
    </source>
</evidence>
<dbReference type="Proteomes" id="UP001178507">
    <property type="component" value="Unassembled WGS sequence"/>
</dbReference>
<gene>
    <name evidence="2" type="ORF">EVOR1521_LOCUS30407</name>
</gene>
<dbReference type="EMBL" id="CAUJNA010003760">
    <property type="protein sequence ID" value="CAJ1409249.1"/>
    <property type="molecule type" value="Genomic_DNA"/>
</dbReference>
<sequence>MARREGLDKREDTTNYHSLGTVCTLRAALAVPVPLHLEIQIEEEKVHQTHWQNTEEMLEGNVFSAKTLSPTAAAAATVRALVVSILSHGFTHEVGAEGEALQSQSGRRLRAMAAQPAGGRGGRAAAAGLSRRGGARAAVGGHGTGGRQGRPGLPLRALRPDLPALRGGLRRRGHPRGAADLPPDQRSAAGPRPGGDGEFKLRELSQEEQEDPHLDLLSGFCVLDGRSRFFVIEGLREGHSFQELLSVIPRGPDAPKLLHNSDIGFGERLYASFGPLLKQVKVRGTLEKLSCRSSLYSWNKSVSEEDARANEVPKQLMALKGLERLRAARENTHFPKAPEIRQLQLLYGAYISDQELEGYPAQEAIKVKPKKSEKDAKGEKQLTTRLDHTATQKGVLEEALLGGQTIGGQTIGRQGTMRKATLKMPLNQTNAGYEQTTDLRKSASCQNFLKTNKELVRVQSDANVRLHDLLGKKRERETPFLEGEVYLYSSQKLNSAELQKDWMRKHMEGHESEKVWSYNPTYMSQNFEFAGAADPGVPKTLPARPNDSYARLPHDDRKVFRGVQARPQEAYRKPPRDLDPSRCELLNEPFEEGEWFRIDLGEERAKPLSVEHTFELHQVPHHRRYTDTPFDAQHMLKGEQHDFGPRSGFESVHYHGRRPDEDRQEQYLEHNIKEMEAAKSKIRFHHEMRTFSQGISRTGVTDLDRSELMLKDKATLPLRGRLDARFPESMHTMEPYHELGNPTLEWHARLRENDSSAPVDVNTGAHIKRDPEAGSGLKRSCMSGNLTRAPWRHEGTIPSLATAQAKNKASYVSKHDFNLPKPPQSRFCEDQLWKSASRTGISQKERSDTLTYKRPHHYGVHL</sequence>
<name>A0AA36NJA9_9DINO</name>
<dbReference type="AlphaFoldDB" id="A0AA36NJA9"/>
<proteinExistence type="predicted"/>
<dbReference type="PANTHER" id="PTHR33667">
    <property type="entry name" value="SI:DKEY-57N24.6"/>
    <property type="match status" value="1"/>
</dbReference>
<protein>
    <submittedName>
        <fullName evidence="2">Uncharacterized protein</fullName>
    </submittedName>
</protein>
<keyword evidence="3" id="KW-1185">Reference proteome</keyword>